<dbReference type="Proteomes" id="UP000886632">
    <property type="component" value="Unassembled WGS sequence"/>
</dbReference>
<dbReference type="EMBL" id="JADKGK010000020">
    <property type="protein sequence ID" value="MBL0004193.1"/>
    <property type="molecule type" value="Genomic_DNA"/>
</dbReference>
<organism evidence="2 4">
    <name type="scientific">Candidatus Phosphoribacter hodrii</name>
    <dbReference type="NCBI Taxonomy" id="2953743"/>
    <lineage>
        <taxon>Bacteria</taxon>
        <taxon>Bacillati</taxon>
        <taxon>Actinomycetota</taxon>
        <taxon>Actinomycetes</taxon>
        <taxon>Micrococcales</taxon>
        <taxon>Dermatophilaceae</taxon>
        <taxon>Candidatus Phosphoribacter</taxon>
    </lineage>
</organism>
<evidence type="ECO:0000313" key="4">
    <source>
        <dbReference type="Proteomes" id="UP000718281"/>
    </source>
</evidence>
<evidence type="ECO:0000313" key="3">
    <source>
        <dbReference type="EMBL" id="MBL0004193.1"/>
    </source>
</evidence>
<keyword evidence="1" id="KW-0812">Transmembrane</keyword>
<dbReference type="AlphaFoldDB" id="A0A934X2W7"/>
<keyword evidence="1" id="KW-0472">Membrane</keyword>
<evidence type="ECO:0000313" key="2">
    <source>
        <dbReference type="EMBL" id="MBK6299504.1"/>
    </source>
</evidence>
<keyword evidence="1" id="KW-1133">Transmembrane helix</keyword>
<evidence type="ECO:0000256" key="1">
    <source>
        <dbReference type="SAM" id="Phobius"/>
    </source>
</evidence>
<name>A0A934X2W7_9MICO</name>
<feature type="transmembrane region" description="Helical" evidence="1">
    <location>
        <begin position="6"/>
        <end position="28"/>
    </location>
</feature>
<reference evidence="2 4" key="1">
    <citation type="submission" date="2020-10" db="EMBL/GenBank/DDBJ databases">
        <title>Connecting structure to function with the recovery of over 1000 high-quality activated sludge metagenome-assembled genomes encoding full-length rRNA genes using long-read sequencing.</title>
        <authorList>
            <person name="Singleton C.M."/>
            <person name="Petriglieri F."/>
            <person name="Kristensen J.M."/>
            <person name="Kirkegaard R.H."/>
            <person name="Michaelsen T.Y."/>
            <person name="Andersen M.H."/>
            <person name="Karst S.M."/>
            <person name="Dueholm M.S."/>
            <person name="Nielsen P.H."/>
            <person name="Albertsen M."/>
        </authorList>
    </citation>
    <scope>NUCLEOTIDE SEQUENCE [LARGE SCALE GENOMIC DNA]</scope>
    <source>
        <strain evidence="2">AalE_18-Q3-R2-46_BAT3C.188</strain>
        <strain evidence="3">Ribe_18-Q3-R11-54_MAXAC.001</strain>
    </source>
</reference>
<protein>
    <submittedName>
        <fullName evidence="2">Uncharacterized protein</fullName>
    </submittedName>
</protein>
<gene>
    <name evidence="2" type="ORF">IPF40_00135</name>
    <name evidence="3" type="ORF">IPP00_09455</name>
</gene>
<comment type="caution">
    <text evidence="2">The sequence shown here is derived from an EMBL/GenBank/DDBJ whole genome shotgun (WGS) entry which is preliminary data.</text>
</comment>
<dbReference type="Proteomes" id="UP000718281">
    <property type="component" value="Unassembled WGS sequence"/>
</dbReference>
<proteinExistence type="predicted"/>
<accession>A0A934X2W7</accession>
<sequence>MPTEGFSFVNLAILAVVALIVVPGYRHLRGAVSARRRERWAQEEADYRAAVENQDPGQDHPAGA</sequence>
<dbReference type="EMBL" id="JADIXZ010000001">
    <property type="protein sequence ID" value="MBK6299504.1"/>
    <property type="molecule type" value="Genomic_DNA"/>
</dbReference>